<dbReference type="PANTHER" id="PTHR13707">
    <property type="entry name" value="KETOACID-COENZYME A TRANSFERASE"/>
    <property type="match status" value="1"/>
</dbReference>
<dbReference type="RefSeq" id="WP_211870785.1">
    <property type="nucleotide sequence ID" value="NZ_JAAEDI010000024.1"/>
</dbReference>
<evidence type="ECO:0000313" key="4">
    <source>
        <dbReference type="Proteomes" id="UP000698752"/>
    </source>
</evidence>
<dbReference type="InterPro" id="IPR004165">
    <property type="entry name" value="CoA_trans_fam_I"/>
</dbReference>
<keyword evidence="4" id="KW-1185">Reference proteome</keyword>
<dbReference type="InterPro" id="IPR012791">
    <property type="entry name" value="3-oxoacid_CoA-transf_B"/>
</dbReference>
<dbReference type="Proteomes" id="UP000698752">
    <property type="component" value="Unassembled WGS sequence"/>
</dbReference>
<evidence type="ECO:0000313" key="3">
    <source>
        <dbReference type="EMBL" id="MBR0652068.1"/>
    </source>
</evidence>
<evidence type="ECO:0000256" key="1">
    <source>
        <dbReference type="ARBA" id="ARBA00007047"/>
    </source>
</evidence>
<dbReference type="SMART" id="SM00882">
    <property type="entry name" value="CoA_trans"/>
    <property type="match status" value="1"/>
</dbReference>
<protein>
    <submittedName>
        <fullName evidence="3">3-oxoacid CoA-transferase subunit B</fullName>
    </submittedName>
</protein>
<reference evidence="4" key="1">
    <citation type="journal article" date="2021" name="Syst. Appl. Microbiol.">
        <title>Roseomonas hellenica sp. nov., isolated from roots of wild-growing Alkanna tinctoria.</title>
        <authorList>
            <person name="Rat A."/>
            <person name="Naranjo H.D."/>
            <person name="Lebbe L."/>
            <person name="Cnockaert M."/>
            <person name="Krigas N."/>
            <person name="Grigoriadou K."/>
            <person name="Maloupa E."/>
            <person name="Willems A."/>
        </authorList>
    </citation>
    <scope>NUCLEOTIDE SEQUENCE [LARGE SCALE GENOMIC DNA]</scope>
    <source>
        <strain evidence="4">LMG 31159</strain>
    </source>
</reference>
<dbReference type="InterPro" id="IPR037171">
    <property type="entry name" value="NagB/RpiA_transferase-like"/>
</dbReference>
<dbReference type="NCBIfam" id="TIGR02428">
    <property type="entry name" value="pcaJ_scoB_fam"/>
    <property type="match status" value="1"/>
</dbReference>
<sequence>MSPLDRDALARLVASQLPHNAFVNLGIGAPTRIANFVPNEAGVILHSENGILNMGPAPAPGQEDWDLINAGKSPVTVAAGGAFFDSSLAFAMMRGGHIDVAVLGAFQVSSGGDIANWSTGRNDGEPPGIGGAIDLAVGAKTIWVMMDHVARDGSPRIVAECTLPLTAAGVVSRVFTGLAIIEVTPQGLEASALRDGASLEAVQAATGAPVRLAGQVATIMADGTLTGAH</sequence>
<dbReference type="Gene3D" id="3.40.1080.10">
    <property type="entry name" value="Glutaconate Coenzyme A-transferase"/>
    <property type="match status" value="1"/>
</dbReference>
<organism evidence="3 4">
    <name type="scientific">Neoroseomonas terrae</name>
    <dbReference type="NCBI Taxonomy" id="424799"/>
    <lineage>
        <taxon>Bacteria</taxon>
        <taxon>Pseudomonadati</taxon>
        <taxon>Pseudomonadota</taxon>
        <taxon>Alphaproteobacteria</taxon>
        <taxon>Acetobacterales</taxon>
        <taxon>Acetobacteraceae</taxon>
        <taxon>Neoroseomonas</taxon>
    </lineage>
</organism>
<keyword evidence="2" id="KW-0808">Transferase</keyword>
<comment type="caution">
    <text evidence="3">The sequence shown here is derived from an EMBL/GenBank/DDBJ whole genome shotgun (WGS) entry which is preliminary data.</text>
</comment>
<gene>
    <name evidence="3" type="ORF">GXW78_20580</name>
</gene>
<accession>A0ABS5EM15</accession>
<dbReference type="EMBL" id="JAAEDI010000024">
    <property type="protein sequence ID" value="MBR0652068.1"/>
    <property type="molecule type" value="Genomic_DNA"/>
</dbReference>
<name>A0ABS5EM15_9PROT</name>
<proteinExistence type="inferred from homology"/>
<evidence type="ECO:0000256" key="2">
    <source>
        <dbReference type="ARBA" id="ARBA00022679"/>
    </source>
</evidence>
<comment type="similarity">
    <text evidence="1">Belongs to the 3-oxoacid CoA-transferase subunit B family.</text>
</comment>
<dbReference type="SUPFAM" id="SSF100950">
    <property type="entry name" value="NagB/RpiA/CoA transferase-like"/>
    <property type="match status" value="1"/>
</dbReference>
<dbReference type="PANTHER" id="PTHR13707:SF57">
    <property type="entry name" value="SUCCINYL-COA:3-KETOACID COENZYME A TRANSFERASE SUBUNIT B-RELATED"/>
    <property type="match status" value="1"/>
</dbReference>
<dbReference type="Pfam" id="PF01144">
    <property type="entry name" value="CoA_trans"/>
    <property type="match status" value="1"/>
</dbReference>